<organism evidence="3 4">
    <name type="scientific">Aureimonas flava</name>
    <dbReference type="NCBI Taxonomy" id="2320271"/>
    <lineage>
        <taxon>Bacteria</taxon>
        <taxon>Pseudomonadati</taxon>
        <taxon>Pseudomonadota</taxon>
        <taxon>Alphaproteobacteria</taxon>
        <taxon>Hyphomicrobiales</taxon>
        <taxon>Aurantimonadaceae</taxon>
        <taxon>Aureimonas</taxon>
    </lineage>
</organism>
<dbReference type="InterPro" id="IPR013230">
    <property type="entry name" value="Peptidase_M15A_C"/>
</dbReference>
<comment type="caution">
    <text evidence="3">The sequence shown here is derived from an EMBL/GenBank/DDBJ whole genome shotgun (WGS) entry which is preliminary data.</text>
</comment>
<dbReference type="Pfam" id="PF08291">
    <property type="entry name" value="Peptidase_M15_3"/>
    <property type="match status" value="1"/>
</dbReference>
<evidence type="ECO:0000256" key="1">
    <source>
        <dbReference type="SAM" id="MobiDB-lite"/>
    </source>
</evidence>
<dbReference type="SUPFAM" id="SSF53955">
    <property type="entry name" value="Lysozyme-like"/>
    <property type="match status" value="1"/>
</dbReference>
<evidence type="ECO:0000313" key="3">
    <source>
        <dbReference type="EMBL" id="RIX99516.1"/>
    </source>
</evidence>
<evidence type="ECO:0000313" key="4">
    <source>
        <dbReference type="Proteomes" id="UP000265750"/>
    </source>
</evidence>
<sequence length="1421" mass="153831">MASITNLGGDLAGISPRARAMLDGMAGIDGLPELRIRSGYRDPARNAKAGGAKGSQHIHGNALDLDISGYTDEQKSAILGAARAHGANGVGIYPSGNSLHIDVRDTPSMWGWNPAGAYAKADLATAPAWAKGHLTAMLGAVERGPLPDLAAAPKANRRLPSWWNTLEQHSASAGVDSDTLYRFGGAESMFRNIDNQSGPGGKPSSTATGPFQITDGTWGDLQKTYPHLNLTDRRDPEQQAKAAPYLLRQYTDDVQRRVGRKITQGEQYLAWFLGPRDAAKVLNAPKGANPLALVTPASVASNPTVFKGMTTVDELRAWADRKMTGPGIDGAAAPAPVDMTFTEQFKDARLSILDAVPNDPLSPRERVAQERAMAGDAYSLGEGIYRALGQEATATIGSWLAQGPQVSDPNFRVTPEILKAKAADIPDKFLDFLGGSLSDADFDRRADRLRQDLEIQRKLGAMGGTGVALQLGAAIVDPAGWLAALAAAPIGGAVKTGRVGKILLGAAEGAAGNLLLEGAVAGIKPTWESDQLIYAGAGGLIFGAAFGAIGKTSKDILGDTTALTTQADEAMKHIDATFGSSIGAAQNNLVRSPVRTDTDAFMTRNFADAYGKGALSAARFDLTGKLKASDNPLVRALGHVFAEESVGNADGSATLRAVSEDQVKLQKQSEAVWYRDLGENWRDYAKRNDLNAFKDAHTGGLADFNRQVMDAARNTDPTAQFDPAVARQAASFKGIMERYRRLAQGDRLEFDGTMRAPLPGFANLSSSDNYVPRLIHWGNFRALVDELGTAGLTKLVKGAVRGVNADLDEAIIDRMAEGYVKRLSNVEAGQELTSGRIFSSTDLDELRMNLEGAGLAPTDIEAVLRPMATKDANGAGTARGKRRQLLNENFSMALPTKSGQREVKLTELFENDMDRVFQSYNRNMSGQIALAGLRIKNPNFRPDEADLHPEFLIDGIHNRGDWDKILKQVRDVASSDQTSPKARESVDADIDRLQFLYDGIAGNVSKFDASSTAKGMRLVRDYIFTRVMGQVGFAQLAEIGMITSGVGLKTAIKSMPSLKGFLRDARAGRLADEDARALEWISTGGTDWIRGMSHVASDEFGTPLNVGGAAGMMDKVEAGMSRLTRAQSAASGMSSINTYLQRWASKAALYKFLDMSEEGARVNRKRMRVLGLDDTMQDRIFASIRKHSGDMAGEWEGSQMRRLNMEKWDPDVRASFEHAIFRWTRKLVQENDIGQTNTILGSSIGKFVTQFRGFMFGGWTKNTLHNIHMRDWESLSSVITTMTFGAMAYTAQRHLQSLGRADRDEFLARELDTKRLIAASFQRAGFSSMFPAGIDQMGYLLGFDPLFDTRTSGTPSRGLTSFPAINLLDDTMNALHGVSSAARGETYRRQDARALWSLVPFQNTLPMLWFFNNTVGRLPEG</sequence>
<dbReference type="InterPro" id="IPR009045">
    <property type="entry name" value="Zn_M74/Hedgehog-like"/>
</dbReference>
<dbReference type="Gene3D" id="1.10.530.10">
    <property type="match status" value="1"/>
</dbReference>
<reference evidence="4" key="1">
    <citation type="submission" date="2018-09" db="EMBL/GenBank/DDBJ databases">
        <authorList>
            <person name="Tuo L."/>
        </authorList>
    </citation>
    <scope>NUCLEOTIDE SEQUENCE [LARGE SCALE GENOMIC DNA]</scope>
    <source>
        <strain evidence="4">M2BS4Y-1</strain>
    </source>
</reference>
<dbReference type="RefSeq" id="WP_119540649.1">
    <property type="nucleotide sequence ID" value="NZ_QYRN01000007.1"/>
</dbReference>
<dbReference type="EMBL" id="QYRN01000007">
    <property type="protein sequence ID" value="RIX99516.1"/>
    <property type="molecule type" value="Genomic_DNA"/>
</dbReference>
<dbReference type="Gene3D" id="3.30.1380.10">
    <property type="match status" value="1"/>
</dbReference>
<dbReference type="OrthoDB" id="7376661at2"/>
<feature type="region of interest" description="Disordered" evidence="1">
    <location>
        <begin position="191"/>
        <end position="212"/>
    </location>
</feature>
<proteinExistence type="predicted"/>
<gene>
    <name evidence="3" type="ORF">D3218_13655</name>
</gene>
<feature type="domain" description="Peptidase M15A C-terminal" evidence="2">
    <location>
        <begin position="33"/>
        <end position="102"/>
    </location>
</feature>
<protein>
    <submittedName>
        <fullName evidence="3">DUF882 domain-containing protein</fullName>
    </submittedName>
</protein>
<dbReference type="SUPFAM" id="SSF55166">
    <property type="entry name" value="Hedgehog/DD-peptidase"/>
    <property type="match status" value="1"/>
</dbReference>
<keyword evidence="4" id="KW-1185">Reference proteome</keyword>
<dbReference type="Proteomes" id="UP000265750">
    <property type="component" value="Unassembled WGS sequence"/>
</dbReference>
<accession>A0A3A1WGJ5</accession>
<name>A0A3A1WGJ5_9HYPH</name>
<evidence type="ECO:0000259" key="2">
    <source>
        <dbReference type="Pfam" id="PF08291"/>
    </source>
</evidence>
<feature type="compositionally biased region" description="Polar residues" evidence="1">
    <location>
        <begin position="193"/>
        <end position="212"/>
    </location>
</feature>
<dbReference type="InterPro" id="IPR023346">
    <property type="entry name" value="Lysozyme-like_dom_sf"/>
</dbReference>